<keyword evidence="3 6" id="KW-0285">Flavoprotein</keyword>
<dbReference type="Pfam" id="PF02770">
    <property type="entry name" value="Acyl-CoA_dh_M"/>
    <property type="match status" value="1"/>
</dbReference>
<feature type="domain" description="Acyl-CoA dehydrogenase/oxidase N-terminal" evidence="9">
    <location>
        <begin position="6"/>
        <end position="119"/>
    </location>
</feature>
<feature type="domain" description="Acyl-CoA dehydrogenase/oxidase C-terminal" evidence="7">
    <location>
        <begin position="220"/>
        <end position="369"/>
    </location>
</feature>
<evidence type="ECO:0000256" key="1">
    <source>
        <dbReference type="ARBA" id="ARBA00001974"/>
    </source>
</evidence>
<evidence type="ECO:0000256" key="3">
    <source>
        <dbReference type="ARBA" id="ARBA00022630"/>
    </source>
</evidence>
<dbReference type="InterPro" id="IPR013786">
    <property type="entry name" value="AcylCoA_DH/ox_N"/>
</dbReference>
<dbReference type="STRING" id="58343.AQJ46_01660"/>
<comment type="caution">
    <text evidence="10">The sequence shown here is derived from an EMBL/GenBank/DDBJ whole genome shotgun (WGS) entry which is preliminary data.</text>
</comment>
<comment type="similarity">
    <text evidence="2 6">Belongs to the acyl-CoA dehydrogenase family.</text>
</comment>
<accession>A0A124I0G6</accession>
<evidence type="ECO:0000259" key="9">
    <source>
        <dbReference type="Pfam" id="PF02771"/>
    </source>
</evidence>
<comment type="cofactor">
    <cofactor evidence="1 6">
        <name>FAD</name>
        <dbReference type="ChEBI" id="CHEBI:57692"/>
    </cofactor>
</comment>
<dbReference type="InterPro" id="IPR009075">
    <property type="entry name" value="AcylCo_DH/oxidase_C"/>
</dbReference>
<name>A0A124I0G6_9ACTN</name>
<dbReference type="InterPro" id="IPR037069">
    <property type="entry name" value="AcylCoA_DH/ox_N_sf"/>
</dbReference>
<dbReference type="AlphaFoldDB" id="A0A124I0G6"/>
<evidence type="ECO:0000313" key="11">
    <source>
        <dbReference type="Proteomes" id="UP000053669"/>
    </source>
</evidence>
<keyword evidence="5 6" id="KW-0560">Oxidoreductase</keyword>
<evidence type="ECO:0000256" key="2">
    <source>
        <dbReference type="ARBA" id="ARBA00009347"/>
    </source>
</evidence>
<dbReference type="RefSeq" id="WP_059203836.1">
    <property type="nucleotide sequence ID" value="NZ_KQ948656.1"/>
</dbReference>
<gene>
    <name evidence="10" type="ORF">AQJ46_01660</name>
</gene>
<organism evidence="10 11">
    <name type="scientific">Streptomyces canus</name>
    <dbReference type="NCBI Taxonomy" id="58343"/>
    <lineage>
        <taxon>Bacteria</taxon>
        <taxon>Bacillati</taxon>
        <taxon>Actinomycetota</taxon>
        <taxon>Actinomycetes</taxon>
        <taxon>Kitasatosporales</taxon>
        <taxon>Streptomycetaceae</taxon>
        <taxon>Streptomyces</taxon>
        <taxon>Streptomyces aurantiacus group</taxon>
    </lineage>
</organism>
<feature type="domain" description="Acyl-CoA oxidase/dehydrogenase middle" evidence="8">
    <location>
        <begin position="124"/>
        <end position="197"/>
    </location>
</feature>
<evidence type="ECO:0000256" key="5">
    <source>
        <dbReference type="ARBA" id="ARBA00023002"/>
    </source>
</evidence>
<dbReference type="GO" id="GO:0003995">
    <property type="term" value="F:acyl-CoA dehydrogenase activity"/>
    <property type="evidence" value="ECO:0007669"/>
    <property type="project" value="TreeGrafter"/>
</dbReference>
<dbReference type="GO" id="GO:0050660">
    <property type="term" value="F:flavin adenine dinucleotide binding"/>
    <property type="evidence" value="ECO:0007669"/>
    <property type="project" value="InterPro"/>
</dbReference>
<dbReference type="Pfam" id="PF00441">
    <property type="entry name" value="Acyl-CoA_dh_1"/>
    <property type="match status" value="1"/>
</dbReference>
<dbReference type="Gene3D" id="1.10.540.10">
    <property type="entry name" value="Acyl-CoA dehydrogenase/oxidase, N-terminal domain"/>
    <property type="match status" value="1"/>
</dbReference>
<dbReference type="Pfam" id="PF02771">
    <property type="entry name" value="Acyl-CoA_dh_N"/>
    <property type="match status" value="1"/>
</dbReference>
<dbReference type="CDD" id="cd00567">
    <property type="entry name" value="ACAD"/>
    <property type="match status" value="1"/>
</dbReference>
<dbReference type="PANTHER" id="PTHR43884">
    <property type="entry name" value="ACYL-COA DEHYDROGENASE"/>
    <property type="match status" value="1"/>
</dbReference>
<dbReference type="Gene3D" id="2.40.110.10">
    <property type="entry name" value="Butyryl-CoA Dehydrogenase, subunit A, domain 2"/>
    <property type="match status" value="1"/>
</dbReference>
<evidence type="ECO:0000256" key="4">
    <source>
        <dbReference type="ARBA" id="ARBA00022827"/>
    </source>
</evidence>
<dbReference type="InterPro" id="IPR046373">
    <property type="entry name" value="Acyl-CoA_Oxase/DH_mid-dom_sf"/>
</dbReference>
<keyword evidence="4 6" id="KW-0274">FAD</keyword>
<dbReference type="Gene3D" id="1.20.140.10">
    <property type="entry name" value="Butyryl-CoA Dehydrogenase, subunit A, domain 3"/>
    <property type="match status" value="1"/>
</dbReference>
<dbReference type="PANTHER" id="PTHR43884:SF20">
    <property type="entry name" value="ACYL-COA DEHYDROGENASE FADE28"/>
    <property type="match status" value="1"/>
</dbReference>
<evidence type="ECO:0000259" key="7">
    <source>
        <dbReference type="Pfam" id="PF00441"/>
    </source>
</evidence>
<dbReference type="Proteomes" id="UP000053669">
    <property type="component" value="Unassembled WGS sequence"/>
</dbReference>
<reference evidence="10 11" key="1">
    <citation type="submission" date="2015-10" db="EMBL/GenBank/DDBJ databases">
        <title>Draft genome sequence of Streptomyces canus DSM 40017, type strain for the species Streptomyces canus.</title>
        <authorList>
            <person name="Ruckert C."/>
            <person name="Winkler A."/>
            <person name="Kalinowski J."/>
            <person name="Kampfer P."/>
            <person name="Glaeser S."/>
        </authorList>
    </citation>
    <scope>NUCLEOTIDE SEQUENCE [LARGE SCALE GENOMIC DNA]</scope>
    <source>
        <strain evidence="10 11">DSM 40017</strain>
    </source>
</reference>
<dbReference type="InterPro" id="IPR009100">
    <property type="entry name" value="AcylCoA_DH/oxidase_NM_dom_sf"/>
</dbReference>
<protein>
    <submittedName>
        <fullName evidence="10">Acyl-CoA dehydrogenase</fullName>
    </submittedName>
</protein>
<dbReference type="InterPro" id="IPR036250">
    <property type="entry name" value="AcylCo_DH-like_C"/>
</dbReference>
<evidence type="ECO:0000256" key="6">
    <source>
        <dbReference type="RuleBase" id="RU362125"/>
    </source>
</evidence>
<sequence length="378" mass="40789">MDFAFSEEQEQLGRTVRAFLTHTSPETETRRLMETPEGFDRALWRRMGTELGLQGLAVPEEYGGAGCGPVEVGVVMEEMGRALLCAPFLSSAVLATTALLRCADEDARKRLLPGLASGELVGTLALTEDSARWDASGVQLTARESNGSWLLTGHKTFVLDGATADVVLTVARTDDGLGVFCVEGDAPGLTRAPLPTMDPTRRQARLDYQDVPATRLRTHGDGWDLVSEVLDRAAVALAAEQVGVATRALDMAVEYAKVRHQFGRPIGSFQAVKHLLADVLLEVESARAAAHYALLASENEDPELPGVASLAKAFCSDACVQATEQNIQVHGGIGFTWEHPAHLYLKRAKTSQLLFGDPAYHRELLARRIGMDKDKGAA</sequence>
<dbReference type="EMBL" id="LMWU01000001">
    <property type="protein sequence ID" value="KUN74295.1"/>
    <property type="molecule type" value="Genomic_DNA"/>
</dbReference>
<proteinExistence type="inferred from homology"/>
<evidence type="ECO:0000313" key="10">
    <source>
        <dbReference type="EMBL" id="KUN74295.1"/>
    </source>
</evidence>
<evidence type="ECO:0000259" key="8">
    <source>
        <dbReference type="Pfam" id="PF02770"/>
    </source>
</evidence>
<dbReference type="SUPFAM" id="SSF56645">
    <property type="entry name" value="Acyl-CoA dehydrogenase NM domain-like"/>
    <property type="match status" value="1"/>
</dbReference>
<dbReference type="SUPFAM" id="SSF47203">
    <property type="entry name" value="Acyl-CoA dehydrogenase C-terminal domain-like"/>
    <property type="match status" value="1"/>
</dbReference>
<dbReference type="InterPro" id="IPR006091">
    <property type="entry name" value="Acyl-CoA_Oxase/DH_mid-dom"/>
</dbReference>